<keyword evidence="1" id="KW-0812">Transmembrane</keyword>
<keyword evidence="1" id="KW-1133">Transmembrane helix</keyword>
<sequence>MNIYKFGNFQIIIIKKKDRLKTVLFFDYNYLYQSIFFTSIQPVYLIGVFLLLGSFQLISNQ</sequence>
<feature type="transmembrane region" description="Helical" evidence="1">
    <location>
        <begin position="30"/>
        <end position="52"/>
    </location>
</feature>
<name>A0A1M4UCY7_9FLAO</name>
<keyword evidence="3" id="KW-1185">Reference proteome</keyword>
<proteinExistence type="predicted"/>
<evidence type="ECO:0000256" key="1">
    <source>
        <dbReference type="SAM" id="Phobius"/>
    </source>
</evidence>
<protein>
    <recommendedName>
        <fullName evidence="4">Transmembrane protein</fullName>
    </recommendedName>
</protein>
<evidence type="ECO:0008006" key="4">
    <source>
        <dbReference type="Google" id="ProtNLM"/>
    </source>
</evidence>
<gene>
    <name evidence="2" type="ORF">SAMN05444408_10238</name>
</gene>
<organism evidence="2 3">
    <name type="scientific">Chryseobacterium takakiae</name>
    <dbReference type="NCBI Taxonomy" id="1302685"/>
    <lineage>
        <taxon>Bacteria</taxon>
        <taxon>Pseudomonadati</taxon>
        <taxon>Bacteroidota</taxon>
        <taxon>Flavobacteriia</taxon>
        <taxon>Flavobacteriales</taxon>
        <taxon>Weeksellaceae</taxon>
        <taxon>Chryseobacterium group</taxon>
        <taxon>Chryseobacterium</taxon>
    </lineage>
</organism>
<evidence type="ECO:0000313" key="2">
    <source>
        <dbReference type="EMBL" id="SHE54599.1"/>
    </source>
</evidence>
<keyword evidence="1" id="KW-0472">Membrane</keyword>
<dbReference type="AlphaFoldDB" id="A0A1M4UCY7"/>
<reference evidence="3" key="1">
    <citation type="submission" date="2016-11" db="EMBL/GenBank/DDBJ databases">
        <authorList>
            <person name="Varghese N."/>
            <person name="Submissions S."/>
        </authorList>
    </citation>
    <scope>NUCLEOTIDE SEQUENCE [LARGE SCALE GENOMIC DNA]</scope>
    <source>
        <strain evidence="3">DSM 26898</strain>
    </source>
</reference>
<accession>A0A1M4UCY7</accession>
<evidence type="ECO:0000313" key="3">
    <source>
        <dbReference type="Proteomes" id="UP000184236"/>
    </source>
</evidence>
<dbReference type="EMBL" id="FQVO01000002">
    <property type="protein sequence ID" value="SHE54599.1"/>
    <property type="molecule type" value="Genomic_DNA"/>
</dbReference>
<dbReference type="Proteomes" id="UP000184236">
    <property type="component" value="Unassembled WGS sequence"/>
</dbReference>